<proteinExistence type="predicted"/>
<protein>
    <submittedName>
        <fullName evidence="1">Uncharacterized protein</fullName>
    </submittedName>
</protein>
<name>G3HT16_CRIGR</name>
<dbReference type="EMBL" id="JH000681">
    <property type="protein sequence ID" value="EGV97332.1"/>
    <property type="molecule type" value="Genomic_DNA"/>
</dbReference>
<accession>G3HT16</accession>
<organism evidence="1 2">
    <name type="scientific">Cricetulus griseus</name>
    <name type="common">Chinese hamster</name>
    <name type="synonym">Cricetulus barabensis griseus</name>
    <dbReference type="NCBI Taxonomy" id="10029"/>
    <lineage>
        <taxon>Eukaryota</taxon>
        <taxon>Metazoa</taxon>
        <taxon>Chordata</taxon>
        <taxon>Craniata</taxon>
        <taxon>Vertebrata</taxon>
        <taxon>Euteleostomi</taxon>
        <taxon>Mammalia</taxon>
        <taxon>Eutheria</taxon>
        <taxon>Euarchontoglires</taxon>
        <taxon>Glires</taxon>
        <taxon>Rodentia</taxon>
        <taxon>Myomorpha</taxon>
        <taxon>Muroidea</taxon>
        <taxon>Cricetidae</taxon>
        <taxon>Cricetinae</taxon>
        <taxon>Cricetulus</taxon>
    </lineage>
</organism>
<evidence type="ECO:0000313" key="2">
    <source>
        <dbReference type="Proteomes" id="UP000001075"/>
    </source>
</evidence>
<dbReference type="Proteomes" id="UP000001075">
    <property type="component" value="Unassembled WGS sequence"/>
</dbReference>
<evidence type="ECO:0000313" key="1">
    <source>
        <dbReference type="EMBL" id="EGV97332.1"/>
    </source>
</evidence>
<reference evidence="2" key="1">
    <citation type="journal article" date="2011" name="Nat. Biotechnol.">
        <title>The genomic sequence of the Chinese hamster ovary (CHO)-K1 cell line.</title>
        <authorList>
            <person name="Xu X."/>
            <person name="Nagarajan H."/>
            <person name="Lewis N.E."/>
            <person name="Pan S."/>
            <person name="Cai Z."/>
            <person name="Liu X."/>
            <person name="Chen W."/>
            <person name="Xie M."/>
            <person name="Wang W."/>
            <person name="Hammond S."/>
            <person name="Andersen M.R."/>
            <person name="Neff N."/>
            <person name="Passarelli B."/>
            <person name="Koh W."/>
            <person name="Fan H.C."/>
            <person name="Wang J."/>
            <person name="Gui Y."/>
            <person name="Lee K.H."/>
            <person name="Betenbaugh M.J."/>
            <person name="Quake S.R."/>
            <person name="Famili I."/>
            <person name="Palsson B.O."/>
            <person name="Wang J."/>
        </authorList>
    </citation>
    <scope>NUCLEOTIDE SEQUENCE [LARGE SCALE GENOMIC DNA]</scope>
    <source>
        <strain evidence="2">CHO K1 cell line</strain>
    </source>
</reference>
<sequence length="57" mass="6532">MNPPIPEFCVQCTERNSYNYVYEKHSIEHKPLVYKKQSPCSLVSDSLGKDPLTSAMK</sequence>
<gene>
    <name evidence="1" type="ORF">I79_014017</name>
</gene>
<dbReference type="AlphaFoldDB" id="G3HT16"/>
<dbReference type="InParanoid" id="G3HT16"/>